<dbReference type="PANTHER" id="PTHR10900:SF77">
    <property type="entry name" value="FI19380P1"/>
    <property type="match status" value="1"/>
</dbReference>
<name>A0A5J4KX39_9CHLR</name>
<dbReference type="InterPro" id="IPR000782">
    <property type="entry name" value="FAS1_domain"/>
</dbReference>
<dbReference type="SMART" id="SM00554">
    <property type="entry name" value="FAS1"/>
    <property type="match status" value="1"/>
</dbReference>
<accession>A0A5J4KX39</accession>
<evidence type="ECO:0000259" key="1">
    <source>
        <dbReference type="PROSITE" id="PS50213"/>
    </source>
</evidence>
<keyword evidence="3" id="KW-1185">Reference proteome</keyword>
<protein>
    <submittedName>
        <fullName evidence="2">Beta-Ig-H3/fasciclin</fullName>
    </submittedName>
</protein>
<dbReference type="AlphaFoldDB" id="A0A5J4KX39"/>
<evidence type="ECO:0000313" key="2">
    <source>
        <dbReference type="EMBL" id="GER91097.1"/>
    </source>
</evidence>
<dbReference type="SUPFAM" id="SSF82153">
    <property type="entry name" value="FAS1 domain"/>
    <property type="match status" value="1"/>
</dbReference>
<feature type="domain" description="FAS1" evidence="1">
    <location>
        <begin position="6"/>
        <end position="158"/>
    </location>
</feature>
<evidence type="ECO:0000313" key="3">
    <source>
        <dbReference type="Proteomes" id="UP000326912"/>
    </source>
</evidence>
<dbReference type="Pfam" id="PF02469">
    <property type="entry name" value="Fasciclin"/>
    <property type="match status" value="1"/>
</dbReference>
<dbReference type="PROSITE" id="PS50213">
    <property type="entry name" value="FAS1"/>
    <property type="match status" value="1"/>
</dbReference>
<gene>
    <name evidence="2" type="ORF">KDW_52590</name>
</gene>
<dbReference type="InterPro" id="IPR050904">
    <property type="entry name" value="Adhesion/Biosynth-related"/>
</dbReference>
<dbReference type="InterPro" id="IPR036378">
    <property type="entry name" value="FAS1_dom_sf"/>
</dbReference>
<dbReference type="PANTHER" id="PTHR10900">
    <property type="entry name" value="PERIOSTIN-RELATED"/>
    <property type="match status" value="1"/>
</dbReference>
<dbReference type="Gene3D" id="2.30.180.10">
    <property type="entry name" value="FAS1 domain"/>
    <property type="match status" value="1"/>
</dbReference>
<dbReference type="Proteomes" id="UP000326912">
    <property type="component" value="Unassembled WGS sequence"/>
</dbReference>
<sequence length="180" mass="20236">MHMWDISDILLARTTPFTFNALHCLLRACGLEDDLEDYADFFTLFAPPDEAFSALKEKSPFDLMKDIDKLRLLLNFHIVPLKLSVDDLQDLFMQSHGEPELKLMADQGERPRSVTLETLSGFPLHVTLDADIRVADAHILHADILTANGVVHVIDKLIWPPGLSEACFHGNVPFSKAEET</sequence>
<organism evidence="2 3">
    <name type="scientific">Dictyobacter vulcani</name>
    <dbReference type="NCBI Taxonomy" id="2607529"/>
    <lineage>
        <taxon>Bacteria</taxon>
        <taxon>Bacillati</taxon>
        <taxon>Chloroflexota</taxon>
        <taxon>Ktedonobacteria</taxon>
        <taxon>Ktedonobacterales</taxon>
        <taxon>Dictyobacteraceae</taxon>
        <taxon>Dictyobacter</taxon>
    </lineage>
</organism>
<dbReference type="EMBL" id="BKZW01000003">
    <property type="protein sequence ID" value="GER91097.1"/>
    <property type="molecule type" value="Genomic_DNA"/>
</dbReference>
<reference evidence="2 3" key="1">
    <citation type="submission" date="2019-10" db="EMBL/GenBank/DDBJ databases">
        <title>Dictyobacter vulcani sp. nov., within the class Ktedonobacteria, isolated from soil of volcanic Mt. Zao.</title>
        <authorList>
            <person name="Zheng Y."/>
            <person name="Wang C.M."/>
            <person name="Sakai Y."/>
            <person name="Abe K."/>
            <person name="Yokota A."/>
            <person name="Yabe S."/>
        </authorList>
    </citation>
    <scope>NUCLEOTIDE SEQUENCE [LARGE SCALE GENOMIC DNA]</scope>
    <source>
        <strain evidence="2 3">W12</strain>
    </source>
</reference>
<proteinExistence type="predicted"/>
<comment type="caution">
    <text evidence="2">The sequence shown here is derived from an EMBL/GenBank/DDBJ whole genome shotgun (WGS) entry which is preliminary data.</text>
</comment>